<dbReference type="PROSITE" id="PS50011">
    <property type="entry name" value="PROTEIN_KINASE_DOM"/>
    <property type="match status" value="1"/>
</dbReference>
<evidence type="ECO:0000259" key="8">
    <source>
        <dbReference type="PROSITE" id="PS50011"/>
    </source>
</evidence>
<keyword evidence="2 5" id="KW-0547">Nucleotide-binding</keyword>
<sequence>MTSAAVTPTPQDLLEWHQQSLSRDEWLMPCEHQLPTRVINSTALNYDTRGSSLSEACNFDSFECPPRKVVEEPSIDDGNQQSLVYPVQVPDSDMLLETTTKPRIIATSSTSSSWETRPLPEPTESHADYRVLPGRWKTGKLIGSGSFGQVFQGLNLDTGAIIAIKTMFLPNSAGGETSIKELKQMRTEIELMSTLSHPNIVSYLGAEVDQASCKLHIFQEWVPGGSLSSVLKTFGGTFDDVVTRKYLGDCLRGLEYLHNHRIAHRDIKGENVLVSHDGVAKLADMGASKRVSPDGTMNDSTQVRGTPYYMSPEQLKQERVGRKADIWALGGLALLMATGDPPWKVLKISSPYALMLTQLAHCNKDCVFHIRRPSPALGNGSFSTQIPGHAAQLRDQREDKKTRLSLTVPIALQ</sequence>
<dbReference type="Proteomes" id="UP001230188">
    <property type="component" value="Unassembled WGS sequence"/>
</dbReference>
<dbReference type="PANTHER" id="PTHR48016:SF56">
    <property type="entry name" value="MAPKK KINASE"/>
    <property type="match status" value="1"/>
</dbReference>
<dbReference type="EMBL" id="JAQMWT010000344">
    <property type="protein sequence ID" value="KAJ8603776.1"/>
    <property type="molecule type" value="Genomic_DNA"/>
</dbReference>
<accession>A0AAD7XM52</accession>
<dbReference type="SMART" id="SM00220">
    <property type="entry name" value="S_TKc"/>
    <property type="match status" value="1"/>
</dbReference>
<evidence type="ECO:0000256" key="1">
    <source>
        <dbReference type="ARBA" id="ARBA00022679"/>
    </source>
</evidence>
<keyword evidence="1" id="KW-0808">Transferase</keyword>
<protein>
    <recommendedName>
        <fullName evidence="8">Protein kinase domain-containing protein</fullName>
    </recommendedName>
</protein>
<organism evidence="9 10">
    <name type="scientific">Chrysophaeum taylorii</name>
    <dbReference type="NCBI Taxonomy" id="2483200"/>
    <lineage>
        <taxon>Eukaryota</taxon>
        <taxon>Sar</taxon>
        <taxon>Stramenopiles</taxon>
        <taxon>Ochrophyta</taxon>
        <taxon>Pelagophyceae</taxon>
        <taxon>Pelagomonadales</taxon>
        <taxon>Pelagomonadaceae</taxon>
        <taxon>Chrysophaeum</taxon>
    </lineage>
</organism>
<reference evidence="9" key="1">
    <citation type="submission" date="2023-01" db="EMBL/GenBank/DDBJ databases">
        <title>Metagenome sequencing of chrysophaentin producing Chrysophaeum taylorii.</title>
        <authorList>
            <person name="Davison J."/>
            <person name="Bewley C."/>
        </authorList>
    </citation>
    <scope>NUCLEOTIDE SEQUENCE</scope>
    <source>
        <strain evidence="9">NIES-1699</strain>
    </source>
</reference>
<dbReference type="InterPro" id="IPR000719">
    <property type="entry name" value="Prot_kinase_dom"/>
</dbReference>
<dbReference type="SUPFAM" id="SSF56112">
    <property type="entry name" value="Protein kinase-like (PK-like)"/>
    <property type="match status" value="1"/>
</dbReference>
<dbReference type="InterPro" id="IPR008271">
    <property type="entry name" value="Ser/Thr_kinase_AS"/>
</dbReference>
<proteinExistence type="inferred from homology"/>
<keyword evidence="4 5" id="KW-0067">ATP-binding</keyword>
<evidence type="ECO:0000313" key="9">
    <source>
        <dbReference type="EMBL" id="KAJ8603776.1"/>
    </source>
</evidence>
<dbReference type="AlphaFoldDB" id="A0AAD7XM52"/>
<dbReference type="PROSITE" id="PS00107">
    <property type="entry name" value="PROTEIN_KINASE_ATP"/>
    <property type="match status" value="1"/>
</dbReference>
<comment type="similarity">
    <text evidence="6">Belongs to the protein kinase superfamily.</text>
</comment>
<dbReference type="PANTHER" id="PTHR48016">
    <property type="entry name" value="MAP KINASE KINASE KINASE SSK2-RELATED-RELATED"/>
    <property type="match status" value="1"/>
</dbReference>
<evidence type="ECO:0000313" key="10">
    <source>
        <dbReference type="Proteomes" id="UP001230188"/>
    </source>
</evidence>
<gene>
    <name evidence="9" type="ORF">CTAYLR_000335</name>
</gene>
<dbReference type="GO" id="GO:0004674">
    <property type="term" value="F:protein serine/threonine kinase activity"/>
    <property type="evidence" value="ECO:0007669"/>
    <property type="project" value="UniProtKB-KW"/>
</dbReference>
<dbReference type="PROSITE" id="PS00108">
    <property type="entry name" value="PROTEIN_KINASE_ST"/>
    <property type="match status" value="1"/>
</dbReference>
<name>A0AAD7XM52_9STRA</name>
<dbReference type="Pfam" id="PF00069">
    <property type="entry name" value="Pkinase"/>
    <property type="match status" value="1"/>
</dbReference>
<dbReference type="InterPro" id="IPR017441">
    <property type="entry name" value="Protein_kinase_ATP_BS"/>
</dbReference>
<comment type="caution">
    <text evidence="9">The sequence shown here is derived from an EMBL/GenBank/DDBJ whole genome shotgun (WGS) entry which is preliminary data.</text>
</comment>
<feature type="region of interest" description="Disordered" evidence="7">
    <location>
        <begin position="107"/>
        <end position="126"/>
    </location>
</feature>
<dbReference type="CDD" id="cd06606">
    <property type="entry name" value="STKc_MAPKKK"/>
    <property type="match status" value="1"/>
</dbReference>
<keyword evidence="10" id="KW-1185">Reference proteome</keyword>
<evidence type="ECO:0000256" key="2">
    <source>
        <dbReference type="ARBA" id="ARBA00022741"/>
    </source>
</evidence>
<feature type="domain" description="Protein kinase" evidence="8">
    <location>
        <begin position="136"/>
        <end position="413"/>
    </location>
</feature>
<keyword evidence="6" id="KW-0723">Serine/threonine-protein kinase</keyword>
<evidence type="ECO:0000256" key="5">
    <source>
        <dbReference type="PROSITE-ProRule" id="PRU10141"/>
    </source>
</evidence>
<evidence type="ECO:0000256" key="4">
    <source>
        <dbReference type="ARBA" id="ARBA00022840"/>
    </source>
</evidence>
<keyword evidence="3" id="KW-0418">Kinase</keyword>
<dbReference type="Gene3D" id="1.10.510.10">
    <property type="entry name" value="Transferase(Phosphotransferase) domain 1"/>
    <property type="match status" value="1"/>
</dbReference>
<evidence type="ECO:0000256" key="6">
    <source>
        <dbReference type="RuleBase" id="RU000304"/>
    </source>
</evidence>
<evidence type="ECO:0000256" key="7">
    <source>
        <dbReference type="SAM" id="MobiDB-lite"/>
    </source>
</evidence>
<dbReference type="GO" id="GO:0005524">
    <property type="term" value="F:ATP binding"/>
    <property type="evidence" value="ECO:0007669"/>
    <property type="project" value="UniProtKB-UniRule"/>
</dbReference>
<evidence type="ECO:0000256" key="3">
    <source>
        <dbReference type="ARBA" id="ARBA00022777"/>
    </source>
</evidence>
<dbReference type="InterPro" id="IPR011009">
    <property type="entry name" value="Kinase-like_dom_sf"/>
</dbReference>
<dbReference type="InterPro" id="IPR050538">
    <property type="entry name" value="MAP_kinase_kinase_kinase"/>
</dbReference>
<feature type="binding site" evidence="5">
    <location>
        <position position="165"/>
    </location>
    <ligand>
        <name>ATP</name>
        <dbReference type="ChEBI" id="CHEBI:30616"/>
    </ligand>
</feature>